<dbReference type="EMBL" id="WHJC01000084">
    <property type="protein sequence ID" value="MPQ43596.1"/>
    <property type="molecule type" value="Genomic_DNA"/>
</dbReference>
<feature type="domain" description="SipL SPOCS" evidence="1">
    <location>
        <begin position="51"/>
        <end position="150"/>
    </location>
</feature>
<dbReference type="Proteomes" id="UP000430345">
    <property type="component" value="Unassembled WGS sequence"/>
</dbReference>
<evidence type="ECO:0000259" key="1">
    <source>
        <dbReference type="Pfam" id="PF12673"/>
    </source>
</evidence>
<reference evidence="2 3" key="1">
    <citation type="submission" date="2019-10" db="EMBL/GenBank/DDBJ databases">
        <title>The Genome Sequence of Clostridium tarantellae Isolated from Fish Brain.</title>
        <authorList>
            <person name="Bano L."/>
            <person name="Kiel M."/>
            <person name="Sales G."/>
            <person name="Doxey A.C."/>
            <person name="Mansfield M.J."/>
            <person name="Schiavone M."/>
            <person name="Rossetto O."/>
            <person name="Pirazzini M."/>
            <person name="Dobrindt U."/>
            <person name="Montecucco C."/>
        </authorList>
    </citation>
    <scope>NUCLEOTIDE SEQUENCE [LARGE SCALE GENOMIC DNA]</scope>
    <source>
        <strain evidence="2 3">DSM 3997</strain>
    </source>
</reference>
<protein>
    <submittedName>
        <fullName evidence="2">DUF3794 domain-containing protein</fullName>
    </submittedName>
</protein>
<name>A0A6I1MJ88_9CLOT</name>
<keyword evidence="3" id="KW-1185">Reference proteome</keyword>
<comment type="caution">
    <text evidence="2">The sequence shown here is derived from an EMBL/GenBank/DDBJ whole genome shotgun (WGS) entry which is preliminary data.</text>
</comment>
<dbReference type="InterPro" id="IPR024300">
    <property type="entry name" value="SipL_SPOCS_dom"/>
</dbReference>
<dbReference type="AlphaFoldDB" id="A0A6I1MJ88"/>
<accession>A0A6I1MJ88</accession>
<evidence type="ECO:0000313" key="3">
    <source>
        <dbReference type="Proteomes" id="UP000430345"/>
    </source>
</evidence>
<evidence type="ECO:0000313" key="2">
    <source>
        <dbReference type="EMBL" id="MPQ43596.1"/>
    </source>
</evidence>
<sequence length="471" mass="52950">MYCKCSNKNNYEVISLCNIKNFTNKNGPFINSAWTQISLADILTLPYNCPKIEKIEKIYIEVNITSNKIIKTPKSPAANAEGLILTGKKLLIDGYFCIKLVYTSLTKEQSIHSINFNIPFCTYIVIEENVDLFIDAYCVKTCVEDIFASLIKCNTIFFNVTFFLFASKITPTCPVPQPPKDDCTINFVQPKIPNTITFKTASLNNNISEITFDIQLKQIKATSTGISSGRLYSHISFSNNEFFSFKLRDFNQNIKTKASIKGEENADVFVKKLNNMSFEVDDIIELEVLIPKSVQITHFPTKDNVFLLGNSSGPGDSIKEYYQITPGGLRTYTPNPPIQVQTLLSSIIVKNLNDLPIITIMFNNEDKKLITSSEKISVVPAGSDPQPYFTFKLSRPDGTIIRDSITMGTTTPANFYSQLIENFSFDYEDIIELTYTDSSISHITINLKGVNHTPTKLAEKYKITPNGLVEI</sequence>
<dbReference type="RefSeq" id="WP_152889270.1">
    <property type="nucleotide sequence ID" value="NZ_WHJC01000084.1"/>
</dbReference>
<gene>
    <name evidence="2" type="ORF">GBZ86_07475</name>
</gene>
<proteinExistence type="predicted"/>
<organism evidence="2 3">
    <name type="scientific">Clostridium tarantellae</name>
    <dbReference type="NCBI Taxonomy" id="39493"/>
    <lineage>
        <taxon>Bacteria</taxon>
        <taxon>Bacillati</taxon>
        <taxon>Bacillota</taxon>
        <taxon>Clostridia</taxon>
        <taxon>Eubacteriales</taxon>
        <taxon>Clostridiaceae</taxon>
        <taxon>Clostridium</taxon>
    </lineage>
</organism>
<dbReference type="OrthoDB" id="2971545at2"/>
<dbReference type="Pfam" id="PF12673">
    <property type="entry name" value="SipL"/>
    <property type="match status" value="1"/>
</dbReference>